<evidence type="ECO:0000313" key="3">
    <source>
        <dbReference type="EnsemblPlants" id="LPERR08G07720.1"/>
    </source>
</evidence>
<sequence>MDELGIIEEGVDWRIRLGRDIRDSLTSDILFSLEMKLQAVTSTTLIDLQKVAARIEERIHTIASDYGDYLRRISLMKGDLKDSYYVLLNNFLRIRRQASLGSPILLHQKNKKGQIIRTDGNFQGTSSSSTLSNQMSLNRYKEPSQSHPCEKDRINELPDDLIHHILTFLSTREAARTSVLSHWWVNKWTFLKCIKLDIDWFHLDREKFCNIVDKLLLSRDSVDSPMDIFQLSSYAIDRASTWLDLAIKLNVKVLKFSEDRRWEPFYLDPNLVVFSSQYMKTLELSNAVLDAIIFDQLNNACPALENLMLSDCLMEVQLISSSSMKNLNLIGCSFIKDLSICSPNLVSLRIKDQRMGNSSSKNSYLVFGTITLIDASNVESMELSAIDSMFTFVEQDGSSPMFRNLRSFRLGPWCIDDNFSPLRRFLQHSPMLEMLFLKLSVVDFTVDHDRELSRICDQARPVRFTVEWYQV</sequence>
<feature type="compositionally biased region" description="Low complexity" evidence="1">
    <location>
        <begin position="125"/>
        <end position="138"/>
    </location>
</feature>
<dbReference type="SUPFAM" id="SSF81383">
    <property type="entry name" value="F-box domain"/>
    <property type="match status" value="1"/>
</dbReference>
<dbReference type="SUPFAM" id="SSF52047">
    <property type="entry name" value="RNI-like"/>
    <property type="match status" value="1"/>
</dbReference>
<reference evidence="4" key="2">
    <citation type="submission" date="2013-12" db="EMBL/GenBank/DDBJ databases">
        <authorList>
            <person name="Yu Y."/>
            <person name="Lee S."/>
            <person name="de Baynast K."/>
            <person name="Wissotski M."/>
            <person name="Liu L."/>
            <person name="Talag J."/>
            <person name="Goicoechea J."/>
            <person name="Angelova A."/>
            <person name="Jetty R."/>
            <person name="Kudrna D."/>
            <person name="Golser W."/>
            <person name="Rivera L."/>
            <person name="Zhang J."/>
            <person name="Wing R."/>
        </authorList>
    </citation>
    <scope>NUCLEOTIDE SEQUENCE</scope>
</reference>
<dbReference type="EnsemblPlants" id="LPERR08G07720.1">
    <property type="protein sequence ID" value="LPERR08G07720.1"/>
    <property type="gene ID" value="LPERR08G07720"/>
</dbReference>
<dbReference type="PANTHER" id="PTHR34223">
    <property type="entry name" value="OS11G0201299 PROTEIN"/>
    <property type="match status" value="1"/>
</dbReference>
<dbReference type="AlphaFoldDB" id="A0A0D9X669"/>
<dbReference type="InterPro" id="IPR036047">
    <property type="entry name" value="F-box-like_dom_sf"/>
</dbReference>
<feature type="compositionally biased region" description="Basic and acidic residues" evidence="1">
    <location>
        <begin position="139"/>
        <end position="149"/>
    </location>
</feature>
<proteinExistence type="predicted"/>
<accession>A0A0D9X669</accession>
<feature type="domain" description="F-box" evidence="2">
    <location>
        <begin position="154"/>
        <end position="181"/>
    </location>
</feature>
<keyword evidence="4" id="KW-1185">Reference proteome</keyword>
<evidence type="ECO:0000313" key="4">
    <source>
        <dbReference type="Proteomes" id="UP000032180"/>
    </source>
</evidence>
<dbReference type="Proteomes" id="UP000032180">
    <property type="component" value="Chromosome 8"/>
</dbReference>
<dbReference type="Gramene" id="LPERR08G07720.1">
    <property type="protein sequence ID" value="LPERR08G07720.1"/>
    <property type="gene ID" value="LPERR08G07720"/>
</dbReference>
<evidence type="ECO:0000259" key="2">
    <source>
        <dbReference type="Pfam" id="PF00646"/>
    </source>
</evidence>
<dbReference type="HOGENOM" id="CLU_003068_6_0_1"/>
<reference evidence="3 4" key="1">
    <citation type="submission" date="2012-08" db="EMBL/GenBank/DDBJ databases">
        <title>Oryza genome evolution.</title>
        <authorList>
            <person name="Wing R.A."/>
        </authorList>
    </citation>
    <scope>NUCLEOTIDE SEQUENCE</scope>
</reference>
<dbReference type="InterPro" id="IPR001810">
    <property type="entry name" value="F-box_dom"/>
</dbReference>
<protein>
    <recommendedName>
        <fullName evidence="2">F-box domain-containing protein</fullName>
    </recommendedName>
</protein>
<feature type="region of interest" description="Disordered" evidence="1">
    <location>
        <begin position="124"/>
        <end position="149"/>
    </location>
</feature>
<dbReference type="InterPro" id="IPR032675">
    <property type="entry name" value="LRR_dom_sf"/>
</dbReference>
<organism evidence="3 4">
    <name type="scientific">Leersia perrieri</name>
    <dbReference type="NCBI Taxonomy" id="77586"/>
    <lineage>
        <taxon>Eukaryota</taxon>
        <taxon>Viridiplantae</taxon>
        <taxon>Streptophyta</taxon>
        <taxon>Embryophyta</taxon>
        <taxon>Tracheophyta</taxon>
        <taxon>Spermatophyta</taxon>
        <taxon>Magnoliopsida</taxon>
        <taxon>Liliopsida</taxon>
        <taxon>Poales</taxon>
        <taxon>Poaceae</taxon>
        <taxon>BOP clade</taxon>
        <taxon>Oryzoideae</taxon>
        <taxon>Oryzeae</taxon>
        <taxon>Oryzinae</taxon>
        <taxon>Leersia</taxon>
    </lineage>
</organism>
<evidence type="ECO:0000256" key="1">
    <source>
        <dbReference type="SAM" id="MobiDB-lite"/>
    </source>
</evidence>
<dbReference type="InterPro" id="IPR053197">
    <property type="entry name" value="F-box_SCFL_complex_component"/>
</dbReference>
<name>A0A0D9X669_9ORYZ</name>
<dbReference type="Gene3D" id="3.80.10.10">
    <property type="entry name" value="Ribonuclease Inhibitor"/>
    <property type="match status" value="1"/>
</dbReference>
<dbReference type="PANTHER" id="PTHR34223:SF81">
    <property type="entry name" value="OS08G0281600 PROTEIN"/>
    <property type="match status" value="1"/>
</dbReference>
<reference evidence="3" key="3">
    <citation type="submission" date="2015-04" db="UniProtKB">
        <authorList>
            <consortium name="EnsemblPlants"/>
        </authorList>
    </citation>
    <scope>IDENTIFICATION</scope>
</reference>
<dbReference type="STRING" id="77586.A0A0D9X669"/>
<dbReference type="eggNOG" id="ENOG502RRPU">
    <property type="taxonomic scope" value="Eukaryota"/>
</dbReference>
<dbReference type="Pfam" id="PF00646">
    <property type="entry name" value="F-box"/>
    <property type="match status" value="1"/>
</dbReference>